<evidence type="ECO:0000256" key="3">
    <source>
        <dbReference type="ARBA" id="ARBA00022552"/>
    </source>
</evidence>
<keyword evidence="4" id="KW-0677">Repeat</keyword>
<proteinExistence type="inferred from homology"/>
<keyword evidence="3" id="KW-0698">rRNA processing</keyword>
<dbReference type="PANTHER" id="PTHR23271">
    <property type="entry name" value="HEPATOCELLULAR CARCINOMA-ASSOCIATED ANTIGEN 66"/>
    <property type="match status" value="1"/>
</dbReference>
<dbReference type="InterPro" id="IPR055347">
    <property type="entry name" value="UTP6_N"/>
</dbReference>
<dbReference type="Pfam" id="PF08640">
    <property type="entry name" value="U3_assoc_6"/>
    <property type="match status" value="1"/>
</dbReference>
<keyword evidence="5" id="KW-0539">Nucleus</keyword>
<dbReference type="GO" id="GO:0032040">
    <property type="term" value="C:small-subunit processome"/>
    <property type="evidence" value="ECO:0007669"/>
    <property type="project" value="TreeGrafter"/>
</dbReference>
<comment type="caution">
    <text evidence="7">The sequence shown here is derived from an EMBL/GenBank/DDBJ whole genome shotgun (WGS) entry which is preliminary data.</text>
</comment>
<comment type="subcellular location">
    <subcellularLocation>
        <location evidence="1">Nucleus</location>
        <location evidence="1">Nucleolus</location>
    </subcellularLocation>
</comment>
<dbReference type="Gene3D" id="1.25.40.10">
    <property type="entry name" value="Tetratricopeptide repeat domain"/>
    <property type="match status" value="1"/>
</dbReference>
<dbReference type="InterPro" id="IPR011990">
    <property type="entry name" value="TPR-like_helical_dom_sf"/>
</dbReference>
<dbReference type="GO" id="GO:0030515">
    <property type="term" value="F:snoRNA binding"/>
    <property type="evidence" value="ECO:0007669"/>
    <property type="project" value="InterPro"/>
</dbReference>
<gene>
    <name evidence="7" type="ORF">LTR36_007673</name>
</gene>
<evidence type="ECO:0000256" key="1">
    <source>
        <dbReference type="ARBA" id="ARBA00004604"/>
    </source>
</evidence>
<dbReference type="GO" id="GO:0034388">
    <property type="term" value="C:Pwp2p-containing subcomplex of 90S preribosome"/>
    <property type="evidence" value="ECO:0007669"/>
    <property type="project" value="TreeGrafter"/>
</dbReference>
<dbReference type="GO" id="GO:0000462">
    <property type="term" value="P:maturation of SSU-rRNA from tricistronic rRNA transcript (SSU-rRNA, 5.8S rRNA, LSU-rRNA)"/>
    <property type="evidence" value="ECO:0007669"/>
    <property type="project" value="InterPro"/>
</dbReference>
<reference evidence="7 8" key="1">
    <citation type="submission" date="2021-11" db="EMBL/GenBank/DDBJ databases">
        <title>Black yeast isolated from Biological Soil Crust.</title>
        <authorList>
            <person name="Kurbessoian T."/>
        </authorList>
    </citation>
    <scope>NUCLEOTIDE SEQUENCE [LARGE SCALE GENOMIC DNA]</scope>
    <source>
        <strain evidence="7 8">CCFEE 5522</strain>
    </source>
</reference>
<organism evidence="7 8">
    <name type="scientific">Oleoguttula mirabilis</name>
    <dbReference type="NCBI Taxonomy" id="1507867"/>
    <lineage>
        <taxon>Eukaryota</taxon>
        <taxon>Fungi</taxon>
        <taxon>Dikarya</taxon>
        <taxon>Ascomycota</taxon>
        <taxon>Pezizomycotina</taxon>
        <taxon>Dothideomycetes</taxon>
        <taxon>Dothideomycetidae</taxon>
        <taxon>Mycosphaerellales</taxon>
        <taxon>Teratosphaeriaceae</taxon>
        <taxon>Oleoguttula</taxon>
    </lineage>
</organism>
<dbReference type="PANTHER" id="PTHR23271:SF1">
    <property type="entry name" value="U3 SMALL NUCLEOLAR RNA-ASSOCIATED PROTEIN 6 HOMOLOG"/>
    <property type="match status" value="1"/>
</dbReference>
<evidence type="ECO:0000256" key="5">
    <source>
        <dbReference type="ARBA" id="ARBA00023242"/>
    </source>
</evidence>
<evidence type="ECO:0000256" key="2">
    <source>
        <dbReference type="ARBA" id="ARBA00010734"/>
    </source>
</evidence>
<dbReference type="AlphaFoldDB" id="A0AAV9JUF3"/>
<dbReference type="SUPFAM" id="SSF48452">
    <property type="entry name" value="TPR-like"/>
    <property type="match status" value="1"/>
</dbReference>
<evidence type="ECO:0000313" key="7">
    <source>
        <dbReference type="EMBL" id="KAK4549215.1"/>
    </source>
</evidence>
<evidence type="ECO:0000259" key="6">
    <source>
        <dbReference type="Pfam" id="PF08640"/>
    </source>
</evidence>
<comment type="similarity">
    <text evidence="2">Belongs to the UTP6 family.</text>
</comment>
<sequence>MAGASDKARFYLEQHVPELQEYARKQIFTRDEITAIAAKRSDFEHILNARGSTPADYARYATYEMNLDSLRKKRCKRLGIKGAKGYSGQRTVFYVLERATRKFPGDLGLWMQYIRFCQREKASKKLAKVMTGVLRLKPREWGLWVVAAKWYAEEQGDMSTARSYMQRGLRFCKDQRELWVEYCKLEMVYLAKLAARRKILGLDEEVREEGVEVAEDENMISLPVVTAANIDPDASKGVEEVNEETLKRLANAPAFTGAIPTVIFDAAMQQFNDSAEVAEIFFDLVASFNNVPSAARILQHIYIHLQTTASNSAEVVICEARLHLLGIDALSPDFPSALSKTLASVKAGLASLPEKARPVLAEKAVLLLLPYLEKREALDADVEVVLVASLNRYLRQAAAPKAKSKLVKALAVSAGADGRLTGAQMALLYDESKSQA</sequence>
<dbReference type="SMART" id="SM00386">
    <property type="entry name" value="HAT"/>
    <property type="match status" value="2"/>
</dbReference>
<keyword evidence="8" id="KW-1185">Reference proteome</keyword>
<protein>
    <recommendedName>
        <fullName evidence="6">U3 small nucleolar RNA-associated protein 6 N-terminal domain-containing protein</fullName>
    </recommendedName>
</protein>
<feature type="domain" description="U3 small nucleolar RNA-associated protein 6 N-terminal" evidence="6">
    <location>
        <begin position="12"/>
        <end position="83"/>
    </location>
</feature>
<accession>A0AAV9JUF3</accession>
<dbReference type="Proteomes" id="UP001324427">
    <property type="component" value="Unassembled WGS sequence"/>
</dbReference>
<evidence type="ECO:0000313" key="8">
    <source>
        <dbReference type="Proteomes" id="UP001324427"/>
    </source>
</evidence>
<name>A0AAV9JUF3_9PEZI</name>
<dbReference type="EMBL" id="JAVFHQ010000005">
    <property type="protein sequence ID" value="KAK4549215.1"/>
    <property type="molecule type" value="Genomic_DNA"/>
</dbReference>
<dbReference type="InterPro" id="IPR003107">
    <property type="entry name" value="HAT"/>
</dbReference>
<evidence type="ECO:0000256" key="4">
    <source>
        <dbReference type="ARBA" id="ARBA00022737"/>
    </source>
</evidence>
<dbReference type="InterPro" id="IPR013949">
    <property type="entry name" value="Utp6"/>
</dbReference>